<proteinExistence type="inferred from homology"/>
<comment type="function">
    <text evidence="6">Could methylate the ribose at the nucleotide 34 wobble position in tRNA.</text>
</comment>
<protein>
    <recommendedName>
        <fullName evidence="6">Putative tRNA (cytidine(34)-2'-O)-methyltransferase</fullName>
        <ecNumber evidence="6">2.1.1.207</ecNumber>
    </recommendedName>
    <alternativeName>
        <fullName evidence="6">tRNA (cytidine/uridine-2'-O-)-methyltransferase</fullName>
    </alternativeName>
</protein>
<evidence type="ECO:0000259" key="8">
    <source>
        <dbReference type="Pfam" id="PF00588"/>
    </source>
</evidence>
<evidence type="ECO:0000256" key="1">
    <source>
        <dbReference type="ARBA" id="ARBA00022490"/>
    </source>
</evidence>
<reference evidence="9" key="1">
    <citation type="submission" date="2021-03" db="EMBL/GenBank/DDBJ databases">
        <authorList>
            <person name="Wang G."/>
        </authorList>
    </citation>
    <scope>NUCLEOTIDE SEQUENCE</scope>
    <source>
        <strain evidence="9">KCTC 12899</strain>
    </source>
</reference>
<evidence type="ECO:0000256" key="2">
    <source>
        <dbReference type="ARBA" id="ARBA00022603"/>
    </source>
</evidence>
<dbReference type="RefSeq" id="WP_207858891.1">
    <property type="nucleotide sequence ID" value="NZ_JAFREP010000008.1"/>
</dbReference>
<comment type="catalytic activity">
    <reaction evidence="6">
        <text>cytidine(34) in tRNA + S-adenosyl-L-methionine = 2'-O-methylcytidine(34) in tRNA + S-adenosyl-L-homocysteine + H(+)</text>
        <dbReference type="Rhea" id="RHEA:43084"/>
        <dbReference type="Rhea" id="RHEA-COMP:10331"/>
        <dbReference type="Rhea" id="RHEA-COMP:10332"/>
        <dbReference type="ChEBI" id="CHEBI:15378"/>
        <dbReference type="ChEBI" id="CHEBI:57856"/>
        <dbReference type="ChEBI" id="CHEBI:59789"/>
        <dbReference type="ChEBI" id="CHEBI:74495"/>
        <dbReference type="ChEBI" id="CHEBI:82748"/>
        <dbReference type="EC" id="2.1.1.207"/>
    </reaction>
</comment>
<accession>A0A8J7U592</accession>
<dbReference type="InterPro" id="IPR029026">
    <property type="entry name" value="tRNA_m1G_MTases_N"/>
</dbReference>
<dbReference type="PIRSF" id="PIRSF029256">
    <property type="entry name" value="SpoU_TrmH_prd"/>
    <property type="match status" value="1"/>
</dbReference>
<feature type="binding site" evidence="6 7">
    <location>
        <position position="149"/>
    </location>
    <ligand>
        <name>S-adenosyl-L-methionine</name>
        <dbReference type="ChEBI" id="CHEBI:59789"/>
    </ligand>
</feature>
<dbReference type="EC" id="2.1.1.207" evidence="6"/>
<evidence type="ECO:0000256" key="6">
    <source>
        <dbReference type="HAMAP-Rule" id="MF_01885"/>
    </source>
</evidence>
<keyword evidence="4 6" id="KW-0949">S-adenosyl-L-methionine</keyword>
<dbReference type="GO" id="GO:0003723">
    <property type="term" value="F:RNA binding"/>
    <property type="evidence" value="ECO:0007669"/>
    <property type="project" value="InterPro"/>
</dbReference>
<comment type="catalytic activity">
    <reaction evidence="6">
        <text>5-carboxymethylaminomethyluridine(34) in tRNA(Leu) + S-adenosyl-L-methionine = 5-carboxymethylaminomethyl-2'-O-methyluridine(34) in tRNA(Leu) + S-adenosyl-L-homocysteine + H(+)</text>
        <dbReference type="Rhea" id="RHEA:43088"/>
        <dbReference type="Rhea" id="RHEA-COMP:10333"/>
        <dbReference type="Rhea" id="RHEA-COMP:10334"/>
        <dbReference type="ChEBI" id="CHEBI:15378"/>
        <dbReference type="ChEBI" id="CHEBI:57856"/>
        <dbReference type="ChEBI" id="CHEBI:59789"/>
        <dbReference type="ChEBI" id="CHEBI:74508"/>
        <dbReference type="ChEBI" id="CHEBI:74511"/>
        <dbReference type="EC" id="2.1.1.207"/>
    </reaction>
</comment>
<keyword evidence="1 6" id="KW-0963">Cytoplasm</keyword>
<keyword evidence="2 6" id="KW-0489">Methyltransferase</keyword>
<evidence type="ECO:0000256" key="4">
    <source>
        <dbReference type="ARBA" id="ARBA00022691"/>
    </source>
</evidence>
<dbReference type="PANTHER" id="PTHR42971">
    <property type="entry name" value="TRNA (CYTIDINE(34)-2'-O)-METHYLTRANSFERASE"/>
    <property type="match status" value="1"/>
</dbReference>
<keyword evidence="3 6" id="KW-0808">Transferase</keyword>
<feature type="domain" description="tRNA/rRNA methyltransferase SpoU type" evidence="8">
    <location>
        <begin position="21"/>
        <end position="161"/>
    </location>
</feature>
<dbReference type="SUPFAM" id="SSF75217">
    <property type="entry name" value="alpha/beta knot"/>
    <property type="match status" value="1"/>
</dbReference>
<dbReference type="CDD" id="cd18094">
    <property type="entry name" value="SpoU-like_TrmL"/>
    <property type="match status" value="1"/>
</dbReference>
<dbReference type="AlphaFoldDB" id="A0A8J7U592"/>
<dbReference type="Pfam" id="PF00588">
    <property type="entry name" value="SpoU_methylase"/>
    <property type="match status" value="1"/>
</dbReference>
<sequence>MTESPRPLSEPWPNMDYDHSLNIVLVEPEIPGNTGTIGRMCVGLDLTLTLVEPLGYTLNDKQLRRAGLDYWPHLKWQTLPNLEALWSICDDPRRFYFYTTKTDRPYAAAQHRRGDFLIFGKETKGLPESLLAEHPERCFTIPMYGKIRSLNLALAAGVVAYDAVRQMSDDFQVQPWS</sequence>
<gene>
    <name evidence="9" type="ORF">J3U88_11430</name>
</gene>
<dbReference type="GO" id="GO:0008175">
    <property type="term" value="F:tRNA methyltransferase activity"/>
    <property type="evidence" value="ECO:0007669"/>
    <property type="project" value="UniProtKB-UniRule"/>
</dbReference>
<evidence type="ECO:0000256" key="3">
    <source>
        <dbReference type="ARBA" id="ARBA00022679"/>
    </source>
</evidence>
<feature type="binding site" evidence="6 7">
    <location>
        <position position="141"/>
    </location>
    <ligand>
        <name>S-adenosyl-L-methionine</name>
        <dbReference type="ChEBI" id="CHEBI:59789"/>
    </ligand>
</feature>
<dbReference type="GO" id="GO:0002130">
    <property type="term" value="P:wobble position ribose methylation"/>
    <property type="evidence" value="ECO:0007669"/>
    <property type="project" value="TreeGrafter"/>
</dbReference>
<evidence type="ECO:0000313" key="10">
    <source>
        <dbReference type="Proteomes" id="UP000664417"/>
    </source>
</evidence>
<dbReference type="Proteomes" id="UP000664417">
    <property type="component" value="Unassembled WGS sequence"/>
</dbReference>
<dbReference type="InterPro" id="IPR016914">
    <property type="entry name" value="TrmL"/>
</dbReference>
<dbReference type="Gene3D" id="3.40.1280.10">
    <property type="match status" value="1"/>
</dbReference>
<dbReference type="HAMAP" id="MF_01885">
    <property type="entry name" value="tRNA_methyltr_TrmL"/>
    <property type="match status" value="1"/>
</dbReference>
<dbReference type="PANTHER" id="PTHR42971:SF1">
    <property type="entry name" value="TRNA (CYTIDINE(34)-2'-O)-METHYLTRANSFERASE"/>
    <property type="match status" value="1"/>
</dbReference>
<organism evidence="9 10">
    <name type="scientific">Acanthopleuribacter pedis</name>
    <dbReference type="NCBI Taxonomy" id="442870"/>
    <lineage>
        <taxon>Bacteria</taxon>
        <taxon>Pseudomonadati</taxon>
        <taxon>Acidobacteriota</taxon>
        <taxon>Holophagae</taxon>
        <taxon>Acanthopleuribacterales</taxon>
        <taxon>Acanthopleuribacteraceae</taxon>
        <taxon>Acanthopleuribacter</taxon>
    </lineage>
</organism>
<evidence type="ECO:0000256" key="7">
    <source>
        <dbReference type="PIRSR" id="PIRSR029256-1"/>
    </source>
</evidence>
<evidence type="ECO:0000256" key="5">
    <source>
        <dbReference type="ARBA" id="ARBA00022694"/>
    </source>
</evidence>
<keyword evidence="10" id="KW-1185">Reference proteome</keyword>
<name>A0A8J7U592_9BACT</name>
<comment type="similarity">
    <text evidence="6">Belongs to the class IV-like SAM-binding methyltransferase superfamily. RNA methyltransferase TrmH family. TrmL subfamily.</text>
</comment>
<keyword evidence="5 6" id="KW-0819">tRNA processing</keyword>
<comment type="caution">
    <text evidence="9">The sequence shown here is derived from an EMBL/GenBank/DDBJ whole genome shotgun (WGS) entry which is preliminary data.</text>
</comment>
<comment type="subcellular location">
    <subcellularLocation>
        <location evidence="6">Cytoplasm</location>
    </subcellularLocation>
</comment>
<dbReference type="EMBL" id="JAFREP010000008">
    <property type="protein sequence ID" value="MBO1319071.1"/>
    <property type="molecule type" value="Genomic_DNA"/>
</dbReference>
<comment type="caution">
    <text evidence="6">Lacks conserved residue(s) required for the propagation of feature annotation.</text>
</comment>
<dbReference type="InterPro" id="IPR029028">
    <property type="entry name" value="Alpha/beta_knot_MTases"/>
</dbReference>
<dbReference type="GO" id="GO:0008757">
    <property type="term" value="F:S-adenosylmethionine-dependent methyltransferase activity"/>
    <property type="evidence" value="ECO:0007669"/>
    <property type="project" value="UniProtKB-UniRule"/>
</dbReference>
<feature type="binding site" evidence="6 7">
    <location>
        <position position="120"/>
    </location>
    <ligand>
        <name>S-adenosyl-L-methionine</name>
        <dbReference type="ChEBI" id="CHEBI:59789"/>
    </ligand>
</feature>
<dbReference type="InterPro" id="IPR001537">
    <property type="entry name" value="SpoU_MeTrfase"/>
</dbReference>
<evidence type="ECO:0000313" key="9">
    <source>
        <dbReference type="EMBL" id="MBO1319071.1"/>
    </source>
</evidence>
<dbReference type="GO" id="GO:0005737">
    <property type="term" value="C:cytoplasm"/>
    <property type="evidence" value="ECO:0007669"/>
    <property type="project" value="UniProtKB-SubCell"/>
</dbReference>